<evidence type="ECO:0000259" key="6">
    <source>
        <dbReference type="Pfam" id="PF09360"/>
    </source>
</evidence>
<keyword evidence="4" id="KW-0411">Iron-sulfur</keyword>
<dbReference type="InterPro" id="IPR042216">
    <property type="entry name" value="MitoNEET_CISD"/>
</dbReference>
<dbReference type="Pfam" id="PF09360">
    <property type="entry name" value="zf-CDGSH"/>
    <property type="match status" value="1"/>
</dbReference>
<dbReference type="InterPro" id="IPR018967">
    <property type="entry name" value="FeS-contain_CDGSH-typ"/>
</dbReference>
<dbReference type="STRING" id="66430.ACS04_11935"/>
<dbReference type="GO" id="GO:0046872">
    <property type="term" value="F:metal ion binding"/>
    <property type="evidence" value="ECO:0007669"/>
    <property type="project" value="UniProtKB-KW"/>
</dbReference>
<comment type="caution">
    <text evidence="7">The sequence shown here is derived from an EMBL/GenBank/DDBJ whole genome shotgun (WGS) entry which is preliminary data.</text>
</comment>
<dbReference type="GO" id="GO:0005737">
    <property type="term" value="C:cytoplasm"/>
    <property type="evidence" value="ECO:0007669"/>
    <property type="project" value="UniProtKB-ARBA"/>
</dbReference>
<sequence>MPSREPKAYEGKRITVTYDTGRCLHAAECVGGLPEVFDSGKRPWVQPDGAEPERVAEVIRRCPSGALQYRPAGDGPAEEPDRPTTVVRSSAGQLVMRGDLRVATPDGTFRRETRAMLCACGVSGNQPFCDHSGACGRD</sequence>
<dbReference type="GO" id="GO:0051537">
    <property type="term" value="F:2 iron, 2 sulfur cluster binding"/>
    <property type="evidence" value="ECO:0007669"/>
    <property type="project" value="UniProtKB-KW"/>
</dbReference>
<proteinExistence type="predicted"/>
<reference evidence="7 8" key="1">
    <citation type="submission" date="2015-06" db="EMBL/GenBank/DDBJ databases">
        <title>Recapitulation of the evolution of biosynthetic gene clusters reveals hidden chemical diversity on bacterial genomes.</title>
        <authorList>
            <person name="Cruz-Morales P."/>
            <person name="Martinez-Guerrero C."/>
            <person name="Morales-Escalante M.A."/>
            <person name="Yanez-Guerra L.A."/>
            <person name="Kopp J.F."/>
            <person name="Feldmann J."/>
            <person name="Ramos-Aboites H.E."/>
            <person name="Barona-Gomez F."/>
        </authorList>
    </citation>
    <scope>NUCLEOTIDE SEQUENCE [LARGE SCALE GENOMIC DNA]</scope>
    <source>
        <strain evidence="7 8">ATCC 31245</strain>
    </source>
</reference>
<keyword evidence="2" id="KW-0479">Metal-binding</keyword>
<dbReference type="Gene3D" id="3.40.5.90">
    <property type="entry name" value="CDGSH iron-sulfur domain, mitoNEET-type"/>
    <property type="match status" value="1"/>
</dbReference>
<dbReference type="EMBL" id="LFML01000046">
    <property type="protein sequence ID" value="KMO97598.1"/>
    <property type="molecule type" value="Genomic_DNA"/>
</dbReference>
<evidence type="ECO:0000256" key="4">
    <source>
        <dbReference type="ARBA" id="ARBA00023014"/>
    </source>
</evidence>
<keyword evidence="1" id="KW-0001">2Fe-2S</keyword>
<evidence type="ECO:0000313" key="7">
    <source>
        <dbReference type="EMBL" id="KMO97598.1"/>
    </source>
</evidence>
<keyword evidence="8" id="KW-1185">Reference proteome</keyword>
<evidence type="ECO:0000259" key="5">
    <source>
        <dbReference type="Pfam" id="PF06902"/>
    </source>
</evidence>
<feature type="domain" description="Divergent 4Fe-4S mono-cluster" evidence="5">
    <location>
        <begin position="9"/>
        <end position="70"/>
    </location>
</feature>
<dbReference type="InterPro" id="IPR010693">
    <property type="entry name" value="Divergent_4Fe-4S_mono-cluster"/>
</dbReference>
<evidence type="ECO:0000256" key="2">
    <source>
        <dbReference type="ARBA" id="ARBA00022723"/>
    </source>
</evidence>
<evidence type="ECO:0000256" key="3">
    <source>
        <dbReference type="ARBA" id="ARBA00023004"/>
    </source>
</evidence>
<evidence type="ECO:0000313" key="8">
    <source>
        <dbReference type="Proteomes" id="UP000035932"/>
    </source>
</evidence>
<keyword evidence="3" id="KW-0408">Iron</keyword>
<dbReference type="Proteomes" id="UP000035932">
    <property type="component" value="Unassembled WGS sequence"/>
</dbReference>
<evidence type="ECO:0000256" key="1">
    <source>
        <dbReference type="ARBA" id="ARBA00022714"/>
    </source>
</evidence>
<dbReference type="OrthoDB" id="9798157at2"/>
<feature type="domain" description="Iron-binding zinc finger CDGSH type" evidence="6">
    <location>
        <begin position="94"/>
        <end position="132"/>
    </location>
</feature>
<organism evidence="7 8">
    <name type="scientific">Streptomyces roseus</name>
    <dbReference type="NCBI Taxonomy" id="66430"/>
    <lineage>
        <taxon>Bacteria</taxon>
        <taxon>Bacillati</taxon>
        <taxon>Actinomycetota</taxon>
        <taxon>Actinomycetes</taxon>
        <taxon>Kitasatosporales</taxon>
        <taxon>Streptomycetaceae</taxon>
        <taxon>Streptomyces</taxon>
    </lineage>
</organism>
<dbReference type="Gene3D" id="3.30.70.20">
    <property type="match status" value="1"/>
</dbReference>
<name>A0A0J6XS40_9ACTN</name>
<dbReference type="AlphaFoldDB" id="A0A0J6XS40"/>
<accession>A0A0J6XS40</accession>
<dbReference type="Pfam" id="PF06902">
    <property type="entry name" value="Fer4_19"/>
    <property type="match status" value="1"/>
</dbReference>
<dbReference type="RefSeq" id="WP_048476597.1">
    <property type="nucleotide sequence ID" value="NZ_JBIRUD010000022.1"/>
</dbReference>
<protein>
    <submittedName>
        <fullName evidence="7">Zinc finger CDGSH type superfamily protein</fullName>
    </submittedName>
</protein>
<gene>
    <name evidence="7" type="ORF">ACS04_11935</name>
</gene>
<dbReference type="PATRIC" id="fig|66430.4.peg.4805"/>